<evidence type="ECO:0000256" key="11">
    <source>
        <dbReference type="RuleBase" id="RU000461"/>
    </source>
</evidence>
<organism evidence="12 13">
    <name type="scientific">Lolium multiflorum</name>
    <name type="common">Italian ryegrass</name>
    <name type="synonym">Lolium perenne subsp. multiflorum</name>
    <dbReference type="NCBI Taxonomy" id="4521"/>
    <lineage>
        <taxon>Eukaryota</taxon>
        <taxon>Viridiplantae</taxon>
        <taxon>Streptophyta</taxon>
        <taxon>Embryophyta</taxon>
        <taxon>Tracheophyta</taxon>
        <taxon>Spermatophyta</taxon>
        <taxon>Magnoliopsida</taxon>
        <taxon>Liliopsida</taxon>
        <taxon>Poales</taxon>
        <taxon>Poaceae</taxon>
        <taxon>BOP clade</taxon>
        <taxon>Pooideae</taxon>
        <taxon>Poodae</taxon>
        <taxon>Poeae</taxon>
        <taxon>Poeae Chloroplast Group 2 (Poeae type)</taxon>
        <taxon>Loliodinae</taxon>
        <taxon>Loliinae</taxon>
        <taxon>Lolium</taxon>
    </lineage>
</organism>
<comment type="caution">
    <text evidence="12">The sequence shown here is derived from an EMBL/GenBank/DDBJ whole genome shotgun (WGS) entry which is preliminary data.</text>
</comment>
<keyword evidence="13" id="KW-1185">Reference proteome</keyword>
<keyword evidence="6" id="KW-1133">Transmembrane helix</keyword>
<evidence type="ECO:0000313" key="13">
    <source>
        <dbReference type="Proteomes" id="UP001231189"/>
    </source>
</evidence>
<dbReference type="SUPFAM" id="SSF48264">
    <property type="entry name" value="Cytochrome P450"/>
    <property type="match status" value="1"/>
</dbReference>
<proteinExistence type="inferred from homology"/>
<comment type="similarity">
    <text evidence="3 11">Belongs to the cytochrome P450 family.</text>
</comment>
<evidence type="ECO:0000256" key="6">
    <source>
        <dbReference type="ARBA" id="ARBA00022989"/>
    </source>
</evidence>
<evidence type="ECO:0000256" key="7">
    <source>
        <dbReference type="ARBA" id="ARBA00023002"/>
    </source>
</evidence>
<evidence type="ECO:0000256" key="8">
    <source>
        <dbReference type="ARBA" id="ARBA00023004"/>
    </source>
</evidence>
<dbReference type="Gene3D" id="1.10.630.10">
    <property type="entry name" value="Cytochrome P450"/>
    <property type="match status" value="1"/>
</dbReference>
<keyword evidence="11" id="KW-0503">Monooxygenase</keyword>
<comment type="pathway">
    <text evidence="2">Hormone biosynthesis.</text>
</comment>
<protein>
    <recommendedName>
        <fullName evidence="14">Cytochrome P450</fullName>
    </recommendedName>
</protein>
<reference evidence="12" key="1">
    <citation type="submission" date="2023-07" db="EMBL/GenBank/DDBJ databases">
        <title>A chromosome-level genome assembly of Lolium multiflorum.</title>
        <authorList>
            <person name="Chen Y."/>
            <person name="Copetti D."/>
            <person name="Kolliker R."/>
            <person name="Studer B."/>
        </authorList>
    </citation>
    <scope>NUCLEOTIDE SEQUENCE</scope>
    <source>
        <strain evidence="12">02402/16</strain>
        <tissue evidence="12">Leaf</tissue>
    </source>
</reference>
<dbReference type="CDD" id="cd11043">
    <property type="entry name" value="CYP90-like"/>
    <property type="match status" value="1"/>
</dbReference>
<sequence length="594" mass="66365">MSSSHSSESEDGIESALMDARRRRRRLNTAIMYQVLSHSEKHLEKKPRVEPRLRDSRFTPHFDGAIGAIDGTHIPVTVPAAHMVNHVGRYGYSTQNVMAVCDFDLRFTSIVAGWPAVALLVTASSICIHLLTRAKKPCPAELPPGSLGLPVIGQTFGFLCAIRANIVEEWIRDRIKRYGPVSKASLFGTPTVLVAGPAANKFVFFSSLMPMLPRSVQRIVGERNVVSHHGDNQVRIRGALSEFLEPDILKVYVGRIDAIVRRHLVENWSGGRTTVTVLPLMKRLTFDILCALLFGLEMGAVRDALSDELERMFDGMLAIPVNLPFTAFRRSLAAGRRCRQLLHRITRENKAKLGASPNNDLISQLLSMTDDHGEQLLTNEEIVDSSVGTLIAGHDTTSTLMTFMVRQLANDPDTLSSMVQEHEEIAKNKADGEALAWEDLSKMKLTWRVAQETLRIVPPVFGSFRIAIEDIEFDGYCIPKGWQVLWAASLTQMDPSIFHEPAKFDPSRFESQSSARPPCSFVAFGSGRRICPGIEFAKVETLVTMHYLVRQFRWKLCCKENTFIRTPLPVPLHGLPIELEHKPSVSPFKCNHTL</sequence>
<keyword evidence="7 11" id="KW-0560">Oxidoreductase</keyword>
<dbReference type="InterPro" id="IPR002401">
    <property type="entry name" value="Cyt_P450_E_grp-I"/>
</dbReference>
<dbReference type="InterPro" id="IPR036396">
    <property type="entry name" value="Cyt_P450_sf"/>
</dbReference>
<evidence type="ECO:0000256" key="9">
    <source>
        <dbReference type="ARBA" id="ARBA00029441"/>
    </source>
</evidence>
<dbReference type="GO" id="GO:0016125">
    <property type="term" value="P:sterol metabolic process"/>
    <property type="evidence" value="ECO:0007669"/>
    <property type="project" value="TreeGrafter"/>
</dbReference>
<evidence type="ECO:0000256" key="4">
    <source>
        <dbReference type="ARBA" id="ARBA00022692"/>
    </source>
</evidence>
<dbReference type="GO" id="GO:0020037">
    <property type="term" value="F:heme binding"/>
    <property type="evidence" value="ECO:0007669"/>
    <property type="project" value="InterPro"/>
</dbReference>
<evidence type="ECO:0000256" key="5">
    <source>
        <dbReference type="ARBA" id="ARBA00022723"/>
    </source>
</evidence>
<comment type="pathway">
    <text evidence="9">Plant hormone biosynthesis.</text>
</comment>
<dbReference type="InterPro" id="IPR001128">
    <property type="entry name" value="Cyt_P450"/>
</dbReference>
<evidence type="ECO:0000256" key="2">
    <source>
        <dbReference type="ARBA" id="ARBA00004972"/>
    </source>
</evidence>
<name>A0AAD8SN25_LOLMU</name>
<accession>A0AAD8SN25</accession>
<evidence type="ECO:0000313" key="12">
    <source>
        <dbReference type="EMBL" id="KAK1660497.1"/>
    </source>
</evidence>
<evidence type="ECO:0000256" key="3">
    <source>
        <dbReference type="ARBA" id="ARBA00010617"/>
    </source>
</evidence>
<dbReference type="GO" id="GO:0004497">
    <property type="term" value="F:monooxygenase activity"/>
    <property type="evidence" value="ECO:0007669"/>
    <property type="project" value="UniProtKB-KW"/>
</dbReference>
<dbReference type="PRINTS" id="PR00463">
    <property type="entry name" value="EP450I"/>
</dbReference>
<keyword evidence="6" id="KW-0472">Membrane</keyword>
<dbReference type="PRINTS" id="PR00385">
    <property type="entry name" value="P450"/>
</dbReference>
<keyword evidence="8 10" id="KW-0408">Iron</keyword>
<dbReference type="PANTHER" id="PTHR24286:SF335">
    <property type="entry name" value="OS07G0518100 PROTEIN"/>
    <property type="match status" value="1"/>
</dbReference>
<dbReference type="GO" id="GO:0016705">
    <property type="term" value="F:oxidoreductase activity, acting on paired donors, with incorporation or reduction of molecular oxygen"/>
    <property type="evidence" value="ECO:0007669"/>
    <property type="project" value="InterPro"/>
</dbReference>
<comment type="cofactor">
    <cofactor evidence="1 10">
        <name>heme</name>
        <dbReference type="ChEBI" id="CHEBI:30413"/>
    </cofactor>
</comment>
<dbReference type="PROSITE" id="PS00086">
    <property type="entry name" value="CYTOCHROME_P450"/>
    <property type="match status" value="1"/>
</dbReference>
<dbReference type="PANTHER" id="PTHR24286">
    <property type="entry name" value="CYTOCHROME P450 26"/>
    <property type="match status" value="1"/>
</dbReference>
<dbReference type="FunFam" id="1.10.630.10:FF:000022">
    <property type="entry name" value="Taxadiene 5-alpha hydroxylase"/>
    <property type="match status" value="1"/>
</dbReference>
<keyword evidence="5 10" id="KW-0479">Metal-binding</keyword>
<dbReference type="Pfam" id="PF00067">
    <property type="entry name" value="p450"/>
    <property type="match status" value="1"/>
</dbReference>
<dbReference type="InterPro" id="IPR017972">
    <property type="entry name" value="Cyt_P450_CS"/>
</dbReference>
<dbReference type="EMBL" id="JAUUTY010000003">
    <property type="protein sequence ID" value="KAK1660497.1"/>
    <property type="molecule type" value="Genomic_DNA"/>
</dbReference>
<keyword evidence="10 11" id="KW-0349">Heme</keyword>
<evidence type="ECO:0008006" key="14">
    <source>
        <dbReference type="Google" id="ProtNLM"/>
    </source>
</evidence>
<dbReference type="Proteomes" id="UP001231189">
    <property type="component" value="Unassembled WGS sequence"/>
</dbReference>
<gene>
    <name evidence="12" type="ORF">QYE76_048656</name>
</gene>
<dbReference type="AlphaFoldDB" id="A0AAD8SN25"/>
<evidence type="ECO:0000256" key="1">
    <source>
        <dbReference type="ARBA" id="ARBA00001971"/>
    </source>
</evidence>
<feature type="binding site" description="axial binding residue" evidence="10">
    <location>
        <position position="531"/>
    </location>
    <ligand>
        <name>heme</name>
        <dbReference type="ChEBI" id="CHEBI:30413"/>
    </ligand>
    <ligandPart>
        <name>Fe</name>
        <dbReference type="ChEBI" id="CHEBI:18248"/>
    </ligandPart>
</feature>
<keyword evidence="4" id="KW-0812">Transmembrane</keyword>
<dbReference type="GO" id="GO:0005506">
    <property type="term" value="F:iron ion binding"/>
    <property type="evidence" value="ECO:0007669"/>
    <property type="project" value="InterPro"/>
</dbReference>
<evidence type="ECO:0000256" key="10">
    <source>
        <dbReference type="PIRSR" id="PIRSR602401-1"/>
    </source>
</evidence>